<keyword evidence="3" id="KW-1185">Reference proteome</keyword>
<proteinExistence type="predicted"/>
<feature type="domain" description="ACB" evidence="1">
    <location>
        <begin position="44"/>
        <end position="103"/>
    </location>
</feature>
<organism evidence="2 3">
    <name type="scientific">Thiomicrorhabdus marina</name>
    <dbReference type="NCBI Taxonomy" id="2818442"/>
    <lineage>
        <taxon>Bacteria</taxon>
        <taxon>Pseudomonadati</taxon>
        <taxon>Pseudomonadota</taxon>
        <taxon>Gammaproteobacteria</taxon>
        <taxon>Thiotrichales</taxon>
        <taxon>Piscirickettsiaceae</taxon>
        <taxon>Thiomicrorhabdus</taxon>
    </lineage>
</organism>
<dbReference type="Proteomes" id="UP000664835">
    <property type="component" value="Unassembled WGS sequence"/>
</dbReference>
<evidence type="ECO:0000313" key="2">
    <source>
        <dbReference type="EMBL" id="MBO1926368.1"/>
    </source>
</evidence>
<dbReference type="RefSeq" id="WP_208147213.1">
    <property type="nucleotide sequence ID" value="NZ_JAGETV010000002.1"/>
</dbReference>
<dbReference type="InterPro" id="IPR014352">
    <property type="entry name" value="FERM/acyl-CoA-bd_prot_sf"/>
</dbReference>
<dbReference type="Pfam" id="PF00887">
    <property type="entry name" value="ACBP"/>
    <property type="match status" value="1"/>
</dbReference>
<dbReference type="EMBL" id="JAGETV010000002">
    <property type="protein sequence ID" value="MBO1926368.1"/>
    <property type="molecule type" value="Genomic_DNA"/>
</dbReference>
<evidence type="ECO:0000313" key="3">
    <source>
        <dbReference type="Proteomes" id="UP000664835"/>
    </source>
</evidence>
<evidence type="ECO:0000259" key="1">
    <source>
        <dbReference type="Pfam" id="PF00887"/>
    </source>
</evidence>
<protein>
    <submittedName>
        <fullName evidence="2">Acyl-CoA-binding protein</fullName>
    </submittedName>
</protein>
<comment type="caution">
    <text evidence="2">The sequence shown here is derived from an EMBL/GenBank/DDBJ whole genome shotgun (WGS) entry which is preliminary data.</text>
</comment>
<reference evidence="2 3" key="1">
    <citation type="submission" date="2021-03" db="EMBL/GenBank/DDBJ databases">
        <title>Thiomicrorhabdus sp.nov.,novel sulfur-oxidizing bacteria isolated from coastal sediment.</title>
        <authorList>
            <person name="Liu X."/>
        </authorList>
    </citation>
    <scope>NUCLEOTIDE SEQUENCE [LARGE SCALE GENOMIC DNA]</scope>
    <source>
        <strain evidence="2 3">6S2-11</strain>
    </source>
</reference>
<dbReference type="InterPro" id="IPR035984">
    <property type="entry name" value="Acyl-CoA-binding_sf"/>
</dbReference>
<accession>A0ABS3Q215</accession>
<dbReference type="Gene3D" id="1.20.80.10">
    <property type="match status" value="1"/>
</dbReference>
<dbReference type="InterPro" id="IPR000582">
    <property type="entry name" value="Acyl-CoA-binding_protein"/>
</dbReference>
<gene>
    <name evidence="2" type="ORF">J3998_02170</name>
</gene>
<dbReference type="SUPFAM" id="SSF47027">
    <property type="entry name" value="Acyl-CoA binding protein"/>
    <property type="match status" value="1"/>
</dbReference>
<sequence>MNSANSAVAIDDVNERQQASPNLLADALVMYNELYSSIHHSEEKISFPYQDECLLKALYQQALHGDCKRIKIAGQSLFERHKQDVWKTLKGMPREDATELFLQEITRLQEQLFPELGDPLTDKPNDDKTAQSLKKLYLAQRF</sequence>
<name>A0ABS3Q215_9GAMM</name>